<dbReference type="SMR" id="A0A8T3A6X8"/>
<evidence type="ECO:0000313" key="4">
    <source>
        <dbReference type="Proteomes" id="UP000829196"/>
    </source>
</evidence>
<evidence type="ECO:0000313" key="3">
    <source>
        <dbReference type="EMBL" id="KAI0492316.1"/>
    </source>
</evidence>
<sequence>MNYQEDLEAAAALLLLHNGLPPDRPPSAENHLRSADPQPPAISFEKTSTFIFPPWGIRSRRSSCGCKAKQRREEYKSLSAAADAACNRPSPTTPLDFGRISSDPSTSGCESFHTSSDIAPIKRLCAGEASPLRSVVDTKVSAVERSALVEAVVTASKPIRRQGRKKTISELQAQERSLEEEKTVLMKLVESRRKDMETLMAENQRLKCEMASFQRARSATEPANPAFLLPDLNEPVLMECLDT</sequence>
<dbReference type="OrthoDB" id="773593at2759"/>
<name>A0A8T3A6X8_DENNO</name>
<evidence type="ECO:0008006" key="5">
    <source>
        <dbReference type="Google" id="ProtNLM"/>
    </source>
</evidence>
<dbReference type="PANTHER" id="PTHR35099:SF2">
    <property type="entry name" value="OS02G0182700 PROTEIN"/>
    <property type="match status" value="1"/>
</dbReference>
<comment type="caution">
    <text evidence="3">The sequence shown here is derived from an EMBL/GenBank/DDBJ whole genome shotgun (WGS) entry which is preliminary data.</text>
</comment>
<protein>
    <recommendedName>
        <fullName evidence="5">BZIP domain-containing protein</fullName>
    </recommendedName>
</protein>
<dbReference type="AlphaFoldDB" id="A0A8T3A6X8"/>
<gene>
    <name evidence="3" type="ORF">KFK09_026587</name>
</gene>
<evidence type="ECO:0000256" key="2">
    <source>
        <dbReference type="SAM" id="MobiDB-lite"/>
    </source>
</evidence>
<evidence type="ECO:0000256" key="1">
    <source>
        <dbReference type="SAM" id="Coils"/>
    </source>
</evidence>
<dbReference type="EMBL" id="JAGYWB010000018">
    <property type="protein sequence ID" value="KAI0492316.1"/>
    <property type="molecule type" value="Genomic_DNA"/>
</dbReference>
<organism evidence="3 4">
    <name type="scientific">Dendrobium nobile</name>
    <name type="common">Orchid</name>
    <dbReference type="NCBI Taxonomy" id="94219"/>
    <lineage>
        <taxon>Eukaryota</taxon>
        <taxon>Viridiplantae</taxon>
        <taxon>Streptophyta</taxon>
        <taxon>Embryophyta</taxon>
        <taxon>Tracheophyta</taxon>
        <taxon>Spermatophyta</taxon>
        <taxon>Magnoliopsida</taxon>
        <taxon>Liliopsida</taxon>
        <taxon>Asparagales</taxon>
        <taxon>Orchidaceae</taxon>
        <taxon>Epidendroideae</taxon>
        <taxon>Malaxideae</taxon>
        <taxon>Dendrobiinae</taxon>
        <taxon>Dendrobium</taxon>
    </lineage>
</organism>
<reference evidence="3" key="1">
    <citation type="journal article" date="2022" name="Front. Genet.">
        <title>Chromosome-Scale Assembly of the Dendrobium nobile Genome Provides Insights Into the Molecular Mechanism of the Biosynthesis of the Medicinal Active Ingredient of Dendrobium.</title>
        <authorList>
            <person name="Xu Q."/>
            <person name="Niu S.-C."/>
            <person name="Li K.-L."/>
            <person name="Zheng P.-J."/>
            <person name="Zhang X.-J."/>
            <person name="Jia Y."/>
            <person name="Liu Y."/>
            <person name="Niu Y.-X."/>
            <person name="Yu L.-H."/>
            <person name="Chen D.-F."/>
            <person name="Zhang G.-Q."/>
        </authorList>
    </citation>
    <scope>NUCLEOTIDE SEQUENCE</scope>
    <source>
        <tissue evidence="3">Leaf</tissue>
    </source>
</reference>
<feature type="coiled-coil region" evidence="1">
    <location>
        <begin position="161"/>
        <end position="216"/>
    </location>
</feature>
<dbReference type="Proteomes" id="UP000829196">
    <property type="component" value="Unassembled WGS sequence"/>
</dbReference>
<accession>A0A8T3A6X8</accession>
<feature type="region of interest" description="Disordered" evidence="2">
    <location>
        <begin position="19"/>
        <end position="43"/>
    </location>
</feature>
<proteinExistence type="predicted"/>
<dbReference type="PANTHER" id="PTHR35099">
    <property type="entry name" value="OS02G0182700 PROTEIN"/>
    <property type="match status" value="1"/>
</dbReference>
<keyword evidence="1" id="KW-0175">Coiled coil</keyword>
<keyword evidence="4" id="KW-1185">Reference proteome</keyword>